<dbReference type="EC" id="2.7.1.148" evidence="2 10"/>
<accession>A0A3T0EAJ9</accession>
<dbReference type="PANTHER" id="PTHR43527:SF2">
    <property type="entry name" value="4-DIPHOSPHOCYTIDYL-2-C-METHYL-D-ERYTHRITOL KINASE, CHLOROPLASTIC"/>
    <property type="match status" value="1"/>
</dbReference>
<dbReference type="RefSeq" id="WP_127567477.1">
    <property type="nucleotide sequence ID" value="NZ_BMFB01000003.1"/>
</dbReference>
<evidence type="ECO:0000256" key="6">
    <source>
        <dbReference type="ARBA" id="ARBA00022777"/>
    </source>
</evidence>
<dbReference type="Proteomes" id="UP000286954">
    <property type="component" value="Chromosome"/>
</dbReference>
<dbReference type="Gene3D" id="3.30.70.890">
    <property type="entry name" value="GHMP kinase, C-terminal domain"/>
    <property type="match status" value="1"/>
</dbReference>
<protein>
    <recommendedName>
        <fullName evidence="3 10">4-diphosphocytidyl-2-C-methyl-D-erythritol kinase</fullName>
        <shortName evidence="10">CMK</shortName>
        <ecNumber evidence="2 10">2.7.1.148</ecNumber>
    </recommendedName>
    <alternativeName>
        <fullName evidence="9 10">4-(cytidine-5'-diphospho)-2-C-methyl-D-erythritol kinase</fullName>
    </alternativeName>
</protein>
<keyword evidence="4 10" id="KW-0808">Transferase</keyword>
<keyword evidence="8 10" id="KW-0414">Isoprene biosynthesis</keyword>
<dbReference type="Gene3D" id="3.30.230.10">
    <property type="match status" value="1"/>
</dbReference>
<keyword evidence="14" id="KW-1185">Reference proteome</keyword>
<dbReference type="PANTHER" id="PTHR43527">
    <property type="entry name" value="4-DIPHOSPHOCYTIDYL-2-C-METHYL-D-ERYTHRITOL KINASE, CHLOROPLASTIC"/>
    <property type="match status" value="1"/>
</dbReference>
<name>A0A3T0EAJ9_9PROT</name>
<dbReference type="KEGG" id="gak:X907_1972"/>
<dbReference type="Pfam" id="PF00288">
    <property type="entry name" value="GHMP_kinases_N"/>
    <property type="match status" value="1"/>
</dbReference>
<feature type="domain" description="GHMP kinase C-terminal" evidence="12">
    <location>
        <begin position="211"/>
        <end position="283"/>
    </location>
</feature>
<dbReference type="GO" id="GO:0050515">
    <property type="term" value="F:4-(cytidine 5'-diphospho)-2-C-methyl-D-erythritol kinase activity"/>
    <property type="evidence" value="ECO:0007669"/>
    <property type="project" value="UniProtKB-UniRule"/>
</dbReference>
<dbReference type="Pfam" id="PF08544">
    <property type="entry name" value="GHMP_kinases_C"/>
    <property type="match status" value="1"/>
</dbReference>
<dbReference type="InterPro" id="IPR006204">
    <property type="entry name" value="GHMP_kinase_N_dom"/>
</dbReference>
<dbReference type="NCBIfam" id="NF011202">
    <property type="entry name" value="PRK14608.1"/>
    <property type="match status" value="1"/>
</dbReference>
<dbReference type="InterPro" id="IPR020568">
    <property type="entry name" value="Ribosomal_Su5_D2-typ_SF"/>
</dbReference>
<dbReference type="SUPFAM" id="SSF54211">
    <property type="entry name" value="Ribosomal protein S5 domain 2-like"/>
    <property type="match status" value="1"/>
</dbReference>
<dbReference type="GO" id="GO:0016114">
    <property type="term" value="P:terpenoid biosynthetic process"/>
    <property type="evidence" value="ECO:0007669"/>
    <property type="project" value="UniProtKB-UniRule"/>
</dbReference>
<evidence type="ECO:0000256" key="5">
    <source>
        <dbReference type="ARBA" id="ARBA00022741"/>
    </source>
</evidence>
<comment type="catalytic activity">
    <reaction evidence="10">
        <text>4-CDP-2-C-methyl-D-erythritol + ATP = 4-CDP-2-C-methyl-D-erythritol 2-phosphate + ADP + H(+)</text>
        <dbReference type="Rhea" id="RHEA:18437"/>
        <dbReference type="ChEBI" id="CHEBI:15378"/>
        <dbReference type="ChEBI" id="CHEBI:30616"/>
        <dbReference type="ChEBI" id="CHEBI:57823"/>
        <dbReference type="ChEBI" id="CHEBI:57919"/>
        <dbReference type="ChEBI" id="CHEBI:456216"/>
        <dbReference type="EC" id="2.7.1.148"/>
    </reaction>
</comment>
<dbReference type="PIRSF" id="PIRSF010376">
    <property type="entry name" value="IspE"/>
    <property type="match status" value="1"/>
</dbReference>
<comment type="similarity">
    <text evidence="1 10">Belongs to the GHMP kinase family. IspE subfamily.</text>
</comment>
<evidence type="ECO:0000259" key="12">
    <source>
        <dbReference type="Pfam" id="PF08544"/>
    </source>
</evidence>
<gene>
    <name evidence="10" type="primary">ispE</name>
    <name evidence="13" type="ORF">X907_1972</name>
</gene>
<feature type="binding site" evidence="10">
    <location>
        <begin position="102"/>
        <end position="112"/>
    </location>
    <ligand>
        <name>ATP</name>
        <dbReference type="ChEBI" id="CHEBI:30616"/>
    </ligand>
</feature>
<dbReference type="GO" id="GO:0005524">
    <property type="term" value="F:ATP binding"/>
    <property type="evidence" value="ECO:0007669"/>
    <property type="project" value="UniProtKB-UniRule"/>
</dbReference>
<evidence type="ECO:0000256" key="10">
    <source>
        <dbReference type="HAMAP-Rule" id="MF_00061"/>
    </source>
</evidence>
<dbReference type="InterPro" id="IPR004424">
    <property type="entry name" value="IspE"/>
</dbReference>
<dbReference type="InterPro" id="IPR013750">
    <property type="entry name" value="GHMP_kinase_C_dom"/>
</dbReference>
<dbReference type="GO" id="GO:0019288">
    <property type="term" value="P:isopentenyl diphosphate biosynthetic process, methylerythritol 4-phosphate pathway"/>
    <property type="evidence" value="ECO:0007669"/>
    <property type="project" value="UniProtKB-UniRule"/>
</dbReference>
<feature type="domain" description="GHMP kinase N-terminal" evidence="11">
    <location>
        <begin position="73"/>
        <end position="151"/>
    </location>
</feature>
<evidence type="ECO:0000256" key="4">
    <source>
        <dbReference type="ARBA" id="ARBA00022679"/>
    </source>
</evidence>
<keyword evidence="6 10" id="KW-0418">Kinase</keyword>
<evidence type="ECO:0000313" key="14">
    <source>
        <dbReference type="Proteomes" id="UP000286954"/>
    </source>
</evidence>
<evidence type="ECO:0000256" key="8">
    <source>
        <dbReference type="ARBA" id="ARBA00023229"/>
    </source>
</evidence>
<feature type="active site" evidence="10">
    <location>
        <position position="144"/>
    </location>
</feature>
<dbReference type="OrthoDB" id="9809438at2"/>
<evidence type="ECO:0000313" key="13">
    <source>
        <dbReference type="EMBL" id="AZU04495.1"/>
    </source>
</evidence>
<dbReference type="NCBIfam" id="TIGR00154">
    <property type="entry name" value="ispE"/>
    <property type="match status" value="1"/>
</dbReference>
<keyword evidence="5 10" id="KW-0547">Nucleotide-binding</keyword>
<proteinExistence type="inferred from homology"/>
<dbReference type="AlphaFoldDB" id="A0A3T0EAJ9"/>
<reference evidence="13 14" key="1">
    <citation type="submission" date="2016-12" db="EMBL/GenBank/DDBJ databases">
        <title>The genome of dimorphic prosthecate Glycocaulis alkaliphilus 6b-8t, isolated from crude oil dictates its adaptability in petroleum environments.</title>
        <authorList>
            <person name="Wu X.-L."/>
            <person name="Geng S."/>
        </authorList>
    </citation>
    <scope>NUCLEOTIDE SEQUENCE [LARGE SCALE GENOMIC DNA]</scope>
    <source>
        <strain evidence="13 14">6B-8</strain>
    </source>
</reference>
<dbReference type="HAMAP" id="MF_00061">
    <property type="entry name" value="IspE"/>
    <property type="match status" value="1"/>
</dbReference>
<evidence type="ECO:0000256" key="7">
    <source>
        <dbReference type="ARBA" id="ARBA00022840"/>
    </source>
</evidence>
<feature type="active site" evidence="10">
    <location>
        <position position="16"/>
    </location>
</feature>
<evidence type="ECO:0000256" key="9">
    <source>
        <dbReference type="ARBA" id="ARBA00032554"/>
    </source>
</evidence>
<comment type="pathway">
    <text evidence="10">Isoprenoid biosynthesis; isopentenyl diphosphate biosynthesis via DXP pathway; isopentenyl diphosphate from 1-deoxy-D-xylulose 5-phosphate: step 3/6.</text>
</comment>
<comment type="function">
    <text evidence="10">Catalyzes the phosphorylation of the position 2 hydroxy group of 4-diphosphocytidyl-2C-methyl-D-erythritol.</text>
</comment>
<dbReference type="EMBL" id="CP018911">
    <property type="protein sequence ID" value="AZU04495.1"/>
    <property type="molecule type" value="Genomic_DNA"/>
</dbReference>
<dbReference type="InterPro" id="IPR036554">
    <property type="entry name" value="GHMP_kinase_C_sf"/>
</dbReference>
<organism evidence="13 14">
    <name type="scientific">Glycocaulis alkaliphilus</name>
    <dbReference type="NCBI Taxonomy" id="1434191"/>
    <lineage>
        <taxon>Bacteria</taxon>
        <taxon>Pseudomonadati</taxon>
        <taxon>Pseudomonadota</taxon>
        <taxon>Alphaproteobacteria</taxon>
        <taxon>Maricaulales</taxon>
        <taxon>Maricaulaceae</taxon>
        <taxon>Glycocaulis</taxon>
    </lineage>
</organism>
<evidence type="ECO:0000256" key="3">
    <source>
        <dbReference type="ARBA" id="ARBA00017473"/>
    </source>
</evidence>
<dbReference type="InterPro" id="IPR014721">
    <property type="entry name" value="Ribsml_uS5_D2-typ_fold_subgr"/>
</dbReference>
<sequence>MSAPQAGRLTVFAPAKINLTLRVARPRADGYHPLQSLVVFADWGDTLHASPADDLTLQLDGPFAPALADDTHNLVLKAGWALRAAADRPQLGARLVLEKHLPVASGMGGGSADAAAALRVLNDLWELGFSTRALAEIGSVVGADVPACVWSRPVLMEGIGEDIRVLPAWPELNAVIVNPGKPVSTADVFRALDQGKERKAFGALTRAPVAGDPAAALALAAAGHNDLEAPAMALEPVIGDVLAELNAIDAVRLARMSGSGASCFALVDEAAMASQVARALSESHPHWIVRAVRLARAA</sequence>
<evidence type="ECO:0000256" key="2">
    <source>
        <dbReference type="ARBA" id="ARBA00012052"/>
    </source>
</evidence>
<evidence type="ECO:0000256" key="1">
    <source>
        <dbReference type="ARBA" id="ARBA00009684"/>
    </source>
</evidence>
<dbReference type="SUPFAM" id="SSF55060">
    <property type="entry name" value="GHMP Kinase, C-terminal domain"/>
    <property type="match status" value="1"/>
</dbReference>
<keyword evidence="7 10" id="KW-0067">ATP-binding</keyword>
<evidence type="ECO:0000259" key="11">
    <source>
        <dbReference type="Pfam" id="PF00288"/>
    </source>
</evidence>
<dbReference type="UniPathway" id="UPA00056">
    <property type="reaction ID" value="UER00094"/>
</dbReference>